<evidence type="ECO:0000256" key="3">
    <source>
        <dbReference type="ARBA" id="ARBA00022692"/>
    </source>
</evidence>
<dbReference type="GO" id="GO:0004190">
    <property type="term" value="F:aspartic-type endopeptidase activity"/>
    <property type="evidence" value="ECO:0007669"/>
    <property type="project" value="InterPro"/>
</dbReference>
<keyword evidence="9" id="KW-1185">Reference proteome</keyword>
<feature type="transmembrane region" description="Helical" evidence="6">
    <location>
        <begin position="108"/>
        <end position="132"/>
    </location>
</feature>
<evidence type="ECO:0000256" key="4">
    <source>
        <dbReference type="ARBA" id="ARBA00022989"/>
    </source>
</evidence>
<sequence>MDLLPNWPDLNQAAATIAVALFLAALGYAALRDVRTLTVPNALVGGLLLVWVVFAPIAGLSSREMALDAGSAAMVFFATVAAYAMGWMGGGDSKLLTVSSLWLGAGQVVPFLMATMLAGGGLALGIVALRLLPRNLPFPDRFAPAEGAARELPYALAIALGALTVLPRTSWLGAL</sequence>
<dbReference type="AlphaFoldDB" id="A0A842I879"/>
<evidence type="ECO:0000256" key="2">
    <source>
        <dbReference type="ARBA" id="ARBA00022475"/>
    </source>
</evidence>
<dbReference type="Gene3D" id="1.20.120.1220">
    <property type="match status" value="1"/>
</dbReference>
<evidence type="ECO:0000259" key="7">
    <source>
        <dbReference type="Pfam" id="PF01478"/>
    </source>
</evidence>
<feature type="transmembrane region" description="Helical" evidence="6">
    <location>
        <begin position="37"/>
        <end position="57"/>
    </location>
</feature>
<dbReference type="InterPro" id="IPR052218">
    <property type="entry name" value="Preflagellin_Peptidase"/>
</dbReference>
<keyword evidence="5 6" id="KW-0472">Membrane</keyword>
<organism evidence="8 9">
    <name type="scientific">Paragemmobacter straminiformis</name>
    <dbReference type="NCBI Taxonomy" id="2045119"/>
    <lineage>
        <taxon>Bacteria</taxon>
        <taxon>Pseudomonadati</taxon>
        <taxon>Pseudomonadota</taxon>
        <taxon>Alphaproteobacteria</taxon>
        <taxon>Rhodobacterales</taxon>
        <taxon>Paracoccaceae</taxon>
        <taxon>Paragemmobacter</taxon>
    </lineage>
</organism>
<dbReference type="PANTHER" id="PTHR36506:SF1">
    <property type="entry name" value="PREFLAGELLIN PEPTIDASE"/>
    <property type="match status" value="1"/>
</dbReference>
<feature type="transmembrane region" description="Helical" evidence="6">
    <location>
        <begin position="12"/>
        <end position="31"/>
    </location>
</feature>
<proteinExistence type="predicted"/>
<dbReference type="EMBL" id="JACLQD010000002">
    <property type="protein sequence ID" value="MBC2835781.1"/>
    <property type="molecule type" value="Genomic_DNA"/>
</dbReference>
<gene>
    <name evidence="8" type="ORF">H7F16_09725</name>
</gene>
<dbReference type="Pfam" id="PF01478">
    <property type="entry name" value="Peptidase_A24"/>
    <property type="match status" value="1"/>
</dbReference>
<comment type="caution">
    <text evidence="8">The sequence shown here is derived from an EMBL/GenBank/DDBJ whole genome shotgun (WGS) entry which is preliminary data.</text>
</comment>
<comment type="subcellular location">
    <subcellularLocation>
        <location evidence="1">Cell membrane</location>
        <topology evidence="1">Multi-pass membrane protein</topology>
    </subcellularLocation>
</comment>
<dbReference type="RefSeq" id="WP_185797357.1">
    <property type="nucleotide sequence ID" value="NZ_JACLQD010000002.1"/>
</dbReference>
<dbReference type="PANTHER" id="PTHR36506">
    <property type="entry name" value="PREFLAGELLIN PEPTIDASE"/>
    <property type="match status" value="1"/>
</dbReference>
<dbReference type="GO" id="GO:0005886">
    <property type="term" value="C:plasma membrane"/>
    <property type="evidence" value="ECO:0007669"/>
    <property type="project" value="UniProtKB-SubCell"/>
</dbReference>
<dbReference type="Proteomes" id="UP000555411">
    <property type="component" value="Unassembled WGS sequence"/>
</dbReference>
<evidence type="ECO:0000313" key="9">
    <source>
        <dbReference type="Proteomes" id="UP000555411"/>
    </source>
</evidence>
<feature type="domain" description="Prepilin type IV endopeptidase peptidase" evidence="7">
    <location>
        <begin position="21"/>
        <end position="123"/>
    </location>
</feature>
<evidence type="ECO:0000256" key="5">
    <source>
        <dbReference type="ARBA" id="ARBA00023136"/>
    </source>
</evidence>
<evidence type="ECO:0000256" key="1">
    <source>
        <dbReference type="ARBA" id="ARBA00004651"/>
    </source>
</evidence>
<evidence type="ECO:0000256" key="6">
    <source>
        <dbReference type="SAM" id="Phobius"/>
    </source>
</evidence>
<feature type="transmembrane region" description="Helical" evidence="6">
    <location>
        <begin position="69"/>
        <end position="88"/>
    </location>
</feature>
<name>A0A842I879_9RHOB</name>
<reference evidence="8 9" key="1">
    <citation type="journal article" date="2017" name="Int. J. Syst. Evol. Microbiol.">
        <title>Gemmobacter straminiformis sp. nov., isolated from an artificial fountain.</title>
        <authorList>
            <person name="Kang J.Y."/>
            <person name="Kim M.J."/>
            <person name="Chun J."/>
            <person name="Son K.P."/>
            <person name="Jahng K.Y."/>
        </authorList>
    </citation>
    <scope>NUCLEOTIDE SEQUENCE [LARGE SCALE GENOMIC DNA]</scope>
    <source>
        <strain evidence="8 9">CAM-8</strain>
    </source>
</reference>
<keyword evidence="2" id="KW-1003">Cell membrane</keyword>
<evidence type="ECO:0000313" key="8">
    <source>
        <dbReference type="EMBL" id="MBC2835781.1"/>
    </source>
</evidence>
<keyword evidence="3 6" id="KW-0812">Transmembrane</keyword>
<keyword evidence="4 6" id="KW-1133">Transmembrane helix</keyword>
<accession>A0A842I879</accession>
<feature type="transmembrane region" description="Helical" evidence="6">
    <location>
        <begin position="152"/>
        <end position="171"/>
    </location>
</feature>
<dbReference type="InterPro" id="IPR000045">
    <property type="entry name" value="Prepilin_IV_endopep_pep"/>
</dbReference>
<protein>
    <submittedName>
        <fullName evidence="8">Prepilin peptidase</fullName>
    </submittedName>
</protein>